<evidence type="ECO:0000313" key="1">
    <source>
        <dbReference type="EMBL" id="COW94242.1"/>
    </source>
</evidence>
<accession>A0A0U0SP05</accession>
<evidence type="ECO:0000313" key="2">
    <source>
        <dbReference type="Proteomes" id="UP000038802"/>
    </source>
</evidence>
<gene>
    <name evidence="1" type="ORF">ERS007703_04497</name>
</gene>
<dbReference type="AntiFam" id="ANF00095">
    <property type="entry name" value="Shadow ORF (opposite ABC transporters)"/>
</dbReference>
<sequence length="137" mass="15102">MRQRSGNSDPLLFSAGEFIGKGAFTVGHAHFFEKVTSDHGRFPLRNSGQFLRQRNIFQHGKSGNQVEKLKDDANLIAPEQRPVSLGFLSDSEPINCDVTCGGLFYATDEVQQSAFTTSTLPQQRDKLTGLEIEGDVV</sequence>
<reference evidence="2" key="1">
    <citation type="submission" date="2015-03" db="EMBL/GenBank/DDBJ databases">
        <authorList>
            <consortium name="Pathogen Informatics"/>
        </authorList>
    </citation>
    <scope>NUCLEOTIDE SEQUENCE [LARGE SCALE GENOMIC DNA]</scope>
    <source>
        <strain evidence="2">K00500041</strain>
    </source>
</reference>
<organism evidence="1 2">
    <name type="scientific">Mycobacterium tuberculosis</name>
    <dbReference type="NCBI Taxonomy" id="1773"/>
    <lineage>
        <taxon>Bacteria</taxon>
        <taxon>Bacillati</taxon>
        <taxon>Actinomycetota</taxon>
        <taxon>Actinomycetes</taxon>
        <taxon>Mycobacteriales</taxon>
        <taxon>Mycobacteriaceae</taxon>
        <taxon>Mycobacterium</taxon>
        <taxon>Mycobacterium tuberculosis complex</taxon>
    </lineage>
</organism>
<dbReference type="Proteomes" id="UP000038802">
    <property type="component" value="Unassembled WGS sequence"/>
</dbReference>
<name>A0A0U0SP05_MYCTX</name>
<dbReference type="AlphaFoldDB" id="A0A0U0SP05"/>
<proteinExistence type="predicted"/>
<protein>
    <submittedName>
        <fullName evidence="1">Uncharacterized protein</fullName>
    </submittedName>
</protein>
<dbReference type="EMBL" id="CSAE01000804">
    <property type="protein sequence ID" value="COW94242.1"/>
    <property type="molecule type" value="Genomic_DNA"/>
</dbReference>